<evidence type="ECO:0000256" key="3">
    <source>
        <dbReference type="ARBA" id="ARBA00009381"/>
    </source>
</evidence>
<protein>
    <recommendedName>
        <fullName evidence="11">Glutathione hydrolase proenzyme</fullName>
        <ecNumber evidence="11">2.3.2.2</ecNumber>
        <ecNumber evidence="11">3.4.19.13</ecNumber>
    </recommendedName>
    <component>
        <recommendedName>
            <fullName evidence="11">Glutathione hydrolase large chain</fullName>
        </recommendedName>
    </component>
    <component>
        <recommendedName>
            <fullName evidence="11">Glutathione hydrolase small chain</fullName>
        </recommendedName>
    </component>
</protein>
<comment type="caution">
    <text evidence="12">The sequence shown here is derived from an EMBL/GenBank/DDBJ whole genome shotgun (WGS) entry which is preliminary data.</text>
</comment>
<evidence type="ECO:0000256" key="10">
    <source>
        <dbReference type="PIRSR" id="PIRSR600101-2"/>
    </source>
</evidence>
<proteinExistence type="inferred from homology"/>
<keyword evidence="6 11" id="KW-0865">Zymogen</keyword>
<dbReference type="Gene3D" id="3.60.20.40">
    <property type="match status" value="1"/>
</dbReference>
<dbReference type="InterPro" id="IPR029055">
    <property type="entry name" value="Ntn_hydrolases_N"/>
</dbReference>
<evidence type="ECO:0000313" key="13">
    <source>
        <dbReference type="Proteomes" id="UP000003688"/>
    </source>
</evidence>
<comment type="similarity">
    <text evidence="3 11">Belongs to the gamma-glutamyltransferase family.</text>
</comment>
<feature type="active site" description="Nucleophile" evidence="9">
    <location>
        <position position="380"/>
    </location>
</feature>
<dbReference type="PRINTS" id="PR01210">
    <property type="entry name" value="GGTRANSPTASE"/>
</dbReference>
<comment type="catalytic activity">
    <reaction evidence="1 11">
        <text>an S-substituted glutathione + H2O = an S-substituted L-cysteinylglycine + L-glutamate</text>
        <dbReference type="Rhea" id="RHEA:59468"/>
        <dbReference type="ChEBI" id="CHEBI:15377"/>
        <dbReference type="ChEBI" id="CHEBI:29985"/>
        <dbReference type="ChEBI" id="CHEBI:90779"/>
        <dbReference type="ChEBI" id="CHEBI:143103"/>
        <dbReference type="EC" id="3.4.19.13"/>
    </reaction>
</comment>
<comment type="subunit">
    <text evidence="11">This enzyme consists of two polypeptide chains, which are synthesized in precursor form from a single polypeptide.</text>
</comment>
<dbReference type="GO" id="GO:0006751">
    <property type="term" value="P:glutathione catabolic process"/>
    <property type="evidence" value="ECO:0007669"/>
    <property type="project" value="UniProtKB-UniRule"/>
</dbReference>
<dbReference type="Pfam" id="PF01019">
    <property type="entry name" value="G_glu_transpept"/>
    <property type="match status" value="1"/>
</dbReference>
<dbReference type="EMBL" id="ABOX02000004">
    <property type="protein sequence ID" value="EEF62558.1"/>
    <property type="molecule type" value="Genomic_DNA"/>
</dbReference>
<gene>
    <name evidence="12" type="ORF">Cflav_PD5193</name>
</gene>
<comment type="pathway">
    <text evidence="11">Sulfur metabolism; glutathione metabolism.</text>
</comment>
<dbReference type="RefSeq" id="WP_007413438.1">
    <property type="nucleotide sequence ID" value="NZ_ABOX02000004.1"/>
</dbReference>
<dbReference type="AlphaFoldDB" id="B9XC90"/>
<dbReference type="EC" id="3.4.19.13" evidence="11"/>
<dbReference type="NCBIfam" id="TIGR00066">
    <property type="entry name" value="g_glut_trans"/>
    <property type="match status" value="1"/>
</dbReference>
<comment type="catalytic activity">
    <reaction evidence="8 11">
        <text>an N-terminal (5-L-glutamyl)-[peptide] + an alpha-amino acid = 5-L-glutamyl amino acid + an N-terminal L-alpha-aminoacyl-[peptide]</text>
        <dbReference type="Rhea" id="RHEA:23904"/>
        <dbReference type="Rhea" id="RHEA-COMP:9780"/>
        <dbReference type="Rhea" id="RHEA-COMP:9795"/>
        <dbReference type="ChEBI" id="CHEBI:77644"/>
        <dbReference type="ChEBI" id="CHEBI:78597"/>
        <dbReference type="ChEBI" id="CHEBI:78599"/>
        <dbReference type="ChEBI" id="CHEBI:78608"/>
        <dbReference type="EC" id="2.3.2.2"/>
    </reaction>
</comment>
<evidence type="ECO:0000256" key="5">
    <source>
        <dbReference type="ARBA" id="ARBA00022801"/>
    </source>
</evidence>
<dbReference type="InterPro" id="IPR043137">
    <property type="entry name" value="GGT_ssub_C"/>
</dbReference>
<evidence type="ECO:0000313" key="12">
    <source>
        <dbReference type="EMBL" id="EEF62558.1"/>
    </source>
</evidence>
<feature type="binding site" evidence="10">
    <location>
        <position position="463"/>
    </location>
    <ligand>
        <name>L-glutamate</name>
        <dbReference type="ChEBI" id="CHEBI:29985"/>
    </ligand>
</feature>
<dbReference type="GO" id="GO:0103068">
    <property type="term" value="F:leukotriene C4 gamma-glutamyl transferase activity"/>
    <property type="evidence" value="ECO:0007669"/>
    <property type="project" value="UniProtKB-EC"/>
</dbReference>
<keyword evidence="13" id="KW-1185">Reference proteome</keyword>
<comment type="catalytic activity">
    <reaction evidence="2 11">
        <text>glutathione + H2O = L-cysteinylglycine + L-glutamate</text>
        <dbReference type="Rhea" id="RHEA:28807"/>
        <dbReference type="ChEBI" id="CHEBI:15377"/>
        <dbReference type="ChEBI" id="CHEBI:29985"/>
        <dbReference type="ChEBI" id="CHEBI:57925"/>
        <dbReference type="ChEBI" id="CHEBI:61694"/>
        <dbReference type="EC" id="3.4.19.13"/>
    </reaction>
</comment>
<evidence type="ECO:0000256" key="6">
    <source>
        <dbReference type="ARBA" id="ARBA00023145"/>
    </source>
</evidence>
<evidence type="ECO:0000256" key="8">
    <source>
        <dbReference type="ARBA" id="ARBA00047417"/>
    </source>
</evidence>
<dbReference type="EC" id="2.3.2.2" evidence="11"/>
<reference evidence="12 13" key="1">
    <citation type="journal article" date="2011" name="J. Bacteriol.">
        <title>Genome sequence of 'Pedosphaera parvula' Ellin514, an aerobic Verrucomicrobial isolate from pasture soil.</title>
        <authorList>
            <person name="Kant R."/>
            <person name="van Passel M.W."/>
            <person name="Sangwan P."/>
            <person name="Palva A."/>
            <person name="Lucas S."/>
            <person name="Copeland A."/>
            <person name="Lapidus A."/>
            <person name="Glavina Del Rio T."/>
            <person name="Dalin E."/>
            <person name="Tice H."/>
            <person name="Bruce D."/>
            <person name="Goodwin L."/>
            <person name="Pitluck S."/>
            <person name="Chertkov O."/>
            <person name="Larimer F.W."/>
            <person name="Land M.L."/>
            <person name="Hauser L."/>
            <person name="Brettin T.S."/>
            <person name="Detter J.C."/>
            <person name="Han S."/>
            <person name="de Vos W.M."/>
            <person name="Janssen P.H."/>
            <person name="Smidt H."/>
        </authorList>
    </citation>
    <scope>NUCLEOTIDE SEQUENCE [LARGE SCALE GENOMIC DNA]</scope>
    <source>
        <strain evidence="12 13">Ellin514</strain>
    </source>
</reference>
<keyword evidence="7 11" id="KW-0012">Acyltransferase</keyword>
<dbReference type="PANTHER" id="PTHR43199">
    <property type="entry name" value="GLUTATHIONE HYDROLASE"/>
    <property type="match status" value="1"/>
</dbReference>
<organism evidence="12 13">
    <name type="scientific">Pedosphaera parvula (strain Ellin514)</name>
    <dbReference type="NCBI Taxonomy" id="320771"/>
    <lineage>
        <taxon>Bacteria</taxon>
        <taxon>Pseudomonadati</taxon>
        <taxon>Verrucomicrobiota</taxon>
        <taxon>Pedosphaerae</taxon>
        <taxon>Pedosphaerales</taxon>
        <taxon>Pedosphaeraceae</taxon>
        <taxon>Pedosphaera</taxon>
    </lineage>
</organism>
<dbReference type="Gene3D" id="1.10.246.130">
    <property type="match status" value="1"/>
</dbReference>
<dbReference type="GO" id="GO:0006750">
    <property type="term" value="P:glutathione biosynthetic process"/>
    <property type="evidence" value="ECO:0007669"/>
    <property type="project" value="UniProtKB-KW"/>
</dbReference>
<keyword evidence="4 11" id="KW-0808">Transferase</keyword>
<evidence type="ECO:0000256" key="11">
    <source>
        <dbReference type="RuleBase" id="RU368036"/>
    </source>
</evidence>
<dbReference type="OrthoDB" id="9781342at2"/>
<dbReference type="InterPro" id="IPR000101">
    <property type="entry name" value="GGT_peptidase"/>
</dbReference>
<name>B9XC90_PEDPL</name>
<dbReference type="UniPathway" id="UPA00204"/>
<keyword evidence="5 11" id="KW-0378">Hydrolase</keyword>
<evidence type="ECO:0000256" key="4">
    <source>
        <dbReference type="ARBA" id="ARBA00022679"/>
    </source>
</evidence>
<evidence type="ECO:0000256" key="9">
    <source>
        <dbReference type="PIRSR" id="PIRSR600101-1"/>
    </source>
</evidence>
<evidence type="ECO:0000256" key="7">
    <source>
        <dbReference type="ARBA" id="ARBA00023315"/>
    </source>
</evidence>
<dbReference type="GO" id="GO:0036374">
    <property type="term" value="F:glutathione hydrolase activity"/>
    <property type="evidence" value="ECO:0007669"/>
    <property type="project" value="UniProtKB-UniRule"/>
</dbReference>
<dbReference type="InterPro" id="IPR043138">
    <property type="entry name" value="GGT_lsub"/>
</dbReference>
<sequence length="547" mass="58198" precursor="true">MSKMYTRREVLKLGGTAIAASVMLPEISWGRETGIVNHPGAVSGDPDGVRAGMKVLAEGGNAIDAVVAAALVTCVTANNKCGLAGYGGHMTIAFGGSNKVTCIDYNSAAPAAARADMFQINETGKVKDNLNSTGWLAAGVPGTLAGIQLALERYGTRSLSKLAAPAIELARNGFPVSASMARAIRGTAPALRRFPGSAGLFLKNGEPLKEGEIFRNPDLAKVLETLAESNSADAFYDGELARKIADAFQKNGGLVTTRDLAEYRAREVEPLSLKWGNLTIHTAPLTAGGLTIVQILNILQEMGWKKLRSEPERTHAFLEALRLSWRDRLALLGDPEQVEVPIKHLLSRDYAHELANQVRKTVKDKKPLSIHTPEVIDDGTMNLSAVDSAGNMVAMTLTQGGAFGSKVTIEGLGLVLGHGMWRFDPKPGHPNSVAPGKRPLHNMCPSIVTRKGKPVLAVGGAGGRTIPNSILGFLTNYVALEKSMDEAIAAPRLHNEGNMSVEIENSWPKAEVDYLALLGYKITVGPQAYVSAVSFNPKTGECRGVAR</sequence>
<dbReference type="PANTHER" id="PTHR43199:SF1">
    <property type="entry name" value="GLUTATHIONE HYDROLASE PROENZYME"/>
    <property type="match status" value="1"/>
</dbReference>
<evidence type="ECO:0000256" key="1">
    <source>
        <dbReference type="ARBA" id="ARBA00001049"/>
    </source>
</evidence>
<evidence type="ECO:0000256" key="2">
    <source>
        <dbReference type="ARBA" id="ARBA00001089"/>
    </source>
</evidence>
<accession>B9XC90</accession>
<dbReference type="InterPro" id="IPR051792">
    <property type="entry name" value="GGT_bact"/>
</dbReference>
<dbReference type="SUPFAM" id="SSF56235">
    <property type="entry name" value="N-terminal nucleophile aminohydrolases (Ntn hydrolases)"/>
    <property type="match status" value="1"/>
</dbReference>
<keyword evidence="11" id="KW-0317">Glutathione biosynthesis</keyword>
<dbReference type="Proteomes" id="UP000003688">
    <property type="component" value="Unassembled WGS sequence"/>
</dbReference>
<dbReference type="STRING" id="320771.Cflav_PD5193"/>
<comment type="PTM">
    <text evidence="11">Cleaved by autocatalysis into a large and a small subunit.</text>
</comment>